<evidence type="ECO:0000313" key="2">
    <source>
        <dbReference type="EMBL" id="KAD4060060.1"/>
    </source>
</evidence>
<dbReference type="SUPFAM" id="SSF109854">
    <property type="entry name" value="DinB/YfiT-like putative metalloenzymes"/>
    <property type="match status" value="1"/>
</dbReference>
<dbReference type="InterPro" id="IPR017517">
    <property type="entry name" value="Maleyloyr_isom"/>
</dbReference>
<accession>A0A5N6MTQ8</accession>
<organism evidence="2 3">
    <name type="scientific">Arthrobacter yangruifuii</name>
    <dbReference type="NCBI Taxonomy" id="2606616"/>
    <lineage>
        <taxon>Bacteria</taxon>
        <taxon>Bacillati</taxon>
        <taxon>Actinomycetota</taxon>
        <taxon>Actinomycetes</taxon>
        <taxon>Micrococcales</taxon>
        <taxon>Micrococcaceae</taxon>
        <taxon>Arthrobacter</taxon>
    </lineage>
</organism>
<dbReference type="EMBL" id="VTFX01000001">
    <property type="protein sequence ID" value="KAD4060060.1"/>
    <property type="molecule type" value="Genomic_DNA"/>
</dbReference>
<name>A0A5N6MTQ8_9MICC</name>
<proteinExistence type="predicted"/>
<dbReference type="InterPro" id="IPR034660">
    <property type="entry name" value="DinB/YfiT-like"/>
</dbReference>
<feature type="domain" description="Mycothiol-dependent maleylpyruvate isomerase metal-binding" evidence="1">
    <location>
        <begin position="83"/>
        <end position="162"/>
    </location>
</feature>
<keyword evidence="3" id="KW-1185">Reference proteome</keyword>
<dbReference type="Pfam" id="PF11716">
    <property type="entry name" value="MDMPI_N"/>
    <property type="match status" value="1"/>
</dbReference>
<dbReference type="Proteomes" id="UP000326852">
    <property type="component" value="Unassembled WGS sequence"/>
</dbReference>
<protein>
    <submittedName>
        <fullName evidence="2">TIGR03085 family protein</fullName>
    </submittedName>
</protein>
<evidence type="ECO:0000313" key="3">
    <source>
        <dbReference type="Proteomes" id="UP000326852"/>
    </source>
</evidence>
<dbReference type="GO" id="GO:0046872">
    <property type="term" value="F:metal ion binding"/>
    <property type="evidence" value="ECO:0007669"/>
    <property type="project" value="InterPro"/>
</dbReference>
<reference evidence="2 3" key="1">
    <citation type="submission" date="2019-08" db="EMBL/GenBank/DDBJ databases">
        <title>Arthrobacter sp. nov., isolated from plateau pika and Tibetan wild ass.</title>
        <authorList>
            <person name="Ge Y."/>
        </authorList>
    </citation>
    <scope>NUCLEOTIDE SEQUENCE [LARGE SCALE GENOMIC DNA]</scope>
    <source>
        <strain evidence="2 3">785</strain>
    </source>
</reference>
<dbReference type="AlphaFoldDB" id="A0A5N6MTQ8"/>
<dbReference type="Gene3D" id="1.20.120.450">
    <property type="entry name" value="dinb family like domain"/>
    <property type="match status" value="1"/>
</dbReference>
<dbReference type="InterPro" id="IPR017519">
    <property type="entry name" value="CHP03085"/>
</dbReference>
<gene>
    <name evidence="2" type="ORF">GD627_03030</name>
</gene>
<dbReference type="InterPro" id="IPR024344">
    <property type="entry name" value="MDMPI_metal-binding"/>
</dbReference>
<evidence type="ECO:0000259" key="1">
    <source>
        <dbReference type="Pfam" id="PF11716"/>
    </source>
</evidence>
<sequence length="284" mass="30906">MSVVLMGFLLRHGRAARCRCRHRRSSPGSLWGPCYASVGRGKGGSVANVGGRLQCRREPPGTGGKRQRHNLRENNMAWVETERAELVRTLREADPLAPTLCEGWDVRRLLAHLVLREHAPWKIAADAVRRPKPGQEVHLGAEAAAAGTPEGYAALVDRFAAGPGRFSPYRLDAANLVEYVIHHEDIRRGDGMAAPRELPAGQQQALWKQLGLMARMGYRTSPVGVELALPGSGRRRVKNGASSVLVSGDVVDLALHSMGRRAAANVSIEGGGEAVRMFRQWAAR</sequence>
<dbReference type="NCBIfam" id="TIGR03083">
    <property type="entry name" value="maleylpyruvate isomerase family mycothiol-dependent enzyme"/>
    <property type="match status" value="1"/>
</dbReference>
<dbReference type="NCBIfam" id="TIGR03085">
    <property type="entry name" value="TIGR03085 family metal-binding protein"/>
    <property type="match status" value="1"/>
</dbReference>
<comment type="caution">
    <text evidence="2">The sequence shown here is derived from an EMBL/GenBank/DDBJ whole genome shotgun (WGS) entry which is preliminary data.</text>
</comment>